<dbReference type="Proteomes" id="UP000085678">
    <property type="component" value="Unplaced"/>
</dbReference>
<evidence type="ECO:0000313" key="11">
    <source>
        <dbReference type="RefSeq" id="XP_013412458.1"/>
    </source>
</evidence>
<reference evidence="11" key="1">
    <citation type="submission" date="2025-08" db="UniProtKB">
        <authorList>
            <consortium name="RefSeq"/>
        </authorList>
    </citation>
    <scope>IDENTIFICATION</scope>
    <source>
        <tissue evidence="11">Gonads</tissue>
    </source>
</reference>
<name>A0A1S3JQ05_LINAN</name>
<dbReference type="OrthoDB" id="1055148at2759"/>
<evidence type="ECO:0000256" key="3">
    <source>
        <dbReference type="ARBA" id="ARBA00022723"/>
    </source>
</evidence>
<dbReference type="InterPro" id="IPR036396">
    <property type="entry name" value="Cyt_P450_sf"/>
</dbReference>
<dbReference type="FunCoup" id="A0A1S3JQ05">
    <property type="interactions" value="247"/>
</dbReference>
<dbReference type="InParanoid" id="A0A1S3JQ05"/>
<organism evidence="10 11">
    <name type="scientific">Lingula anatina</name>
    <name type="common">Brachiopod</name>
    <name type="synonym">Lingula unguis</name>
    <dbReference type="NCBI Taxonomy" id="7574"/>
    <lineage>
        <taxon>Eukaryota</taxon>
        <taxon>Metazoa</taxon>
        <taxon>Spiralia</taxon>
        <taxon>Lophotrochozoa</taxon>
        <taxon>Brachiopoda</taxon>
        <taxon>Linguliformea</taxon>
        <taxon>Lingulata</taxon>
        <taxon>Lingulida</taxon>
        <taxon>Linguloidea</taxon>
        <taxon>Lingulidae</taxon>
        <taxon>Lingula</taxon>
    </lineage>
</organism>
<dbReference type="AlphaFoldDB" id="A0A1S3JQ05"/>
<dbReference type="PRINTS" id="PR00463">
    <property type="entry name" value="EP450I"/>
</dbReference>
<evidence type="ECO:0000313" key="10">
    <source>
        <dbReference type="Proteomes" id="UP000085678"/>
    </source>
</evidence>
<comment type="cofactor">
    <cofactor evidence="1 7">
        <name>heme</name>
        <dbReference type="ChEBI" id="CHEBI:30413"/>
    </cofactor>
</comment>
<dbReference type="KEGG" id="lak:106175149"/>
<sequence length="506" mass="57838">MGGVIQAAALLQGGLDISTLLVFVIVFCLGIWLLRSYTEPRVNWPPGPRPLPIIGNLNKLGKPRQVDDLYLLFDQYGDIVHLKLGQVHAVALGTYDVIFEALVTKSHAFSDRLIKILVLPGLVEEDGAGIVRKNGHAWKELRRMAISTLRDFGMGKTSLEAKIREEARCLVQGIEAKDGKPFDPKLLITHTVNNIISTIVFGSRHEIDDPFFSTMQQKLEELFRTFGLGLTTFLPWAEIFMPSTENYKKLRVEKMKELTEMIKTEVEEHRKTFDPENIRDFIDCYLKTLQEEKDLDVFTEKNVFFVIVDLYLAGTETTASALQWGVVHMMHHPDVQQKVQAEIDRVIGREKVPCYEDRHKMPYTEATVLEIMRRSPVAPNSLAHATSETVELRGYTIPANTLVIPDIGRVLRSPSYWEDPLEFRPERWLDKTGKVLKNDKYIPFSIGPRVCPGKNLAEIEDFIFFTTMLQHFTFQNVPGQELPDVTKGPFHVTFEPYPFQVRAVRR</sequence>
<keyword evidence="9" id="KW-0472">Membrane</keyword>
<accession>A0A1S3JQ05</accession>
<keyword evidence="4 8" id="KW-0560">Oxidoreductase</keyword>
<keyword evidence="5 7" id="KW-0408">Iron</keyword>
<keyword evidence="9" id="KW-1133">Transmembrane helix</keyword>
<dbReference type="GO" id="GO:0020037">
    <property type="term" value="F:heme binding"/>
    <property type="evidence" value="ECO:0007669"/>
    <property type="project" value="InterPro"/>
</dbReference>
<proteinExistence type="inferred from homology"/>
<gene>
    <name evidence="11" type="primary">LOC106175149</name>
</gene>
<keyword evidence="6 8" id="KW-0503">Monooxygenase</keyword>
<feature type="transmembrane region" description="Helical" evidence="9">
    <location>
        <begin position="17"/>
        <end position="34"/>
    </location>
</feature>
<dbReference type="InterPro" id="IPR002401">
    <property type="entry name" value="Cyt_P450_E_grp-I"/>
</dbReference>
<dbReference type="GO" id="GO:0016705">
    <property type="term" value="F:oxidoreductase activity, acting on paired donors, with incorporation or reduction of molecular oxygen"/>
    <property type="evidence" value="ECO:0007669"/>
    <property type="project" value="InterPro"/>
</dbReference>
<dbReference type="STRING" id="7574.A0A1S3JQ05"/>
<dbReference type="FunFam" id="1.10.630.10:FF:000036">
    <property type="entry name" value="CYtochrome P450 family"/>
    <property type="match status" value="1"/>
</dbReference>
<keyword evidence="7 8" id="KW-0349">Heme</keyword>
<evidence type="ECO:0000256" key="4">
    <source>
        <dbReference type="ARBA" id="ARBA00023002"/>
    </source>
</evidence>
<evidence type="ECO:0000256" key="8">
    <source>
        <dbReference type="RuleBase" id="RU000461"/>
    </source>
</evidence>
<evidence type="ECO:0000256" key="5">
    <source>
        <dbReference type="ARBA" id="ARBA00023004"/>
    </source>
</evidence>
<dbReference type="InterPro" id="IPR001128">
    <property type="entry name" value="Cyt_P450"/>
</dbReference>
<dbReference type="Gene3D" id="1.10.630.10">
    <property type="entry name" value="Cytochrome P450"/>
    <property type="match status" value="1"/>
</dbReference>
<protein>
    <submittedName>
        <fullName evidence="11">Cytochrome P450 2B4</fullName>
    </submittedName>
</protein>
<dbReference type="PROSITE" id="PS00086">
    <property type="entry name" value="CYTOCHROME_P450"/>
    <property type="match status" value="1"/>
</dbReference>
<keyword evidence="9" id="KW-0812">Transmembrane</keyword>
<comment type="similarity">
    <text evidence="2 8">Belongs to the cytochrome P450 family.</text>
</comment>
<feature type="binding site" description="axial binding residue" evidence="7">
    <location>
        <position position="451"/>
    </location>
    <ligand>
        <name>heme</name>
        <dbReference type="ChEBI" id="CHEBI:30413"/>
    </ligand>
    <ligandPart>
        <name>Fe</name>
        <dbReference type="ChEBI" id="CHEBI:18248"/>
    </ligandPart>
</feature>
<dbReference type="GO" id="GO:0005506">
    <property type="term" value="F:iron ion binding"/>
    <property type="evidence" value="ECO:0007669"/>
    <property type="project" value="InterPro"/>
</dbReference>
<evidence type="ECO:0000256" key="9">
    <source>
        <dbReference type="SAM" id="Phobius"/>
    </source>
</evidence>
<evidence type="ECO:0000256" key="2">
    <source>
        <dbReference type="ARBA" id="ARBA00010617"/>
    </source>
</evidence>
<dbReference type="PRINTS" id="PR00385">
    <property type="entry name" value="P450"/>
</dbReference>
<keyword evidence="10" id="KW-1185">Reference proteome</keyword>
<evidence type="ECO:0000256" key="7">
    <source>
        <dbReference type="PIRSR" id="PIRSR602401-1"/>
    </source>
</evidence>
<dbReference type="InterPro" id="IPR050182">
    <property type="entry name" value="Cytochrome_P450_fam2"/>
</dbReference>
<dbReference type="GO" id="GO:0004497">
    <property type="term" value="F:monooxygenase activity"/>
    <property type="evidence" value="ECO:0007669"/>
    <property type="project" value="UniProtKB-KW"/>
</dbReference>
<dbReference type="PANTHER" id="PTHR24300">
    <property type="entry name" value="CYTOCHROME P450 508A4-RELATED"/>
    <property type="match status" value="1"/>
</dbReference>
<dbReference type="RefSeq" id="XP_013412458.1">
    <property type="nucleotide sequence ID" value="XM_013557004.1"/>
</dbReference>
<evidence type="ECO:0000256" key="6">
    <source>
        <dbReference type="ARBA" id="ARBA00023033"/>
    </source>
</evidence>
<dbReference type="GeneID" id="106175149"/>
<dbReference type="SUPFAM" id="SSF48264">
    <property type="entry name" value="Cytochrome P450"/>
    <property type="match status" value="1"/>
</dbReference>
<dbReference type="Pfam" id="PF00067">
    <property type="entry name" value="p450"/>
    <property type="match status" value="1"/>
</dbReference>
<keyword evidence="3 7" id="KW-0479">Metal-binding</keyword>
<dbReference type="InterPro" id="IPR017972">
    <property type="entry name" value="Cyt_P450_CS"/>
</dbReference>
<evidence type="ECO:0000256" key="1">
    <source>
        <dbReference type="ARBA" id="ARBA00001971"/>
    </source>
</evidence>